<feature type="domain" description="Fibronectin type-III" evidence="3">
    <location>
        <begin position="1669"/>
        <end position="1761"/>
    </location>
</feature>
<name>A0A8B7ZVA6_ACAPL</name>
<organism evidence="4 5">
    <name type="scientific">Acanthaster planci</name>
    <name type="common">Crown-of-thorns starfish</name>
    <dbReference type="NCBI Taxonomy" id="133434"/>
    <lineage>
        <taxon>Eukaryota</taxon>
        <taxon>Metazoa</taxon>
        <taxon>Echinodermata</taxon>
        <taxon>Eleutherozoa</taxon>
        <taxon>Asterozoa</taxon>
        <taxon>Asteroidea</taxon>
        <taxon>Valvatacea</taxon>
        <taxon>Valvatida</taxon>
        <taxon>Acanthasteridae</taxon>
        <taxon>Acanthaster</taxon>
    </lineage>
</organism>
<dbReference type="InterPro" id="IPR050991">
    <property type="entry name" value="ECM_Regulatory_Proteins"/>
</dbReference>
<feature type="compositionally biased region" description="Polar residues" evidence="2">
    <location>
        <begin position="3547"/>
        <end position="3565"/>
    </location>
</feature>
<gene>
    <name evidence="5" type="primary">LOC110989168</name>
</gene>
<dbReference type="OrthoDB" id="10036029at2759"/>
<feature type="domain" description="Fibronectin type-III" evidence="3">
    <location>
        <begin position="2106"/>
        <end position="2202"/>
    </location>
</feature>
<dbReference type="KEGG" id="aplc:110989168"/>
<dbReference type="PANTHER" id="PTHR46708">
    <property type="entry name" value="TENASCIN"/>
    <property type="match status" value="1"/>
</dbReference>
<proteinExistence type="predicted"/>
<feature type="compositionally biased region" description="Basic and acidic residues" evidence="2">
    <location>
        <begin position="1221"/>
        <end position="1233"/>
    </location>
</feature>
<evidence type="ECO:0000313" key="4">
    <source>
        <dbReference type="Proteomes" id="UP000694845"/>
    </source>
</evidence>
<feature type="compositionally biased region" description="Polar residues" evidence="2">
    <location>
        <begin position="1135"/>
        <end position="1144"/>
    </location>
</feature>
<dbReference type="InterPro" id="IPR026876">
    <property type="entry name" value="Fn3_assoc_repeat"/>
</dbReference>
<feature type="region of interest" description="Disordered" evidence="2">
    <location>
        <begin position="1465"/>
        <end position="1515"/>
    </location>
</feature>
<dbReference type="InterPro" id="IPR013783">
    <property type="entry name" value="Ig-like_fold"/>
</dbReference>
<dbReference type="RefSeq" id="XP_022109022.1">
    <property type="nucleotide sequence ID" value="XM_022253330.1"/>
</dbReference>
<feature type="domain" description="Fibronectin type-III" evidence="3">
    <location>
        <begin position="895"/>
        <end position="987"/>
    </location>
</feature>
<protein>
    <submittedName>
        <fullName evidence="5">Uncharacterized protein LOC110989168 isoform X1</fullName>
    </submittedName>
</protein>
<feature type="compositionally biased region" description="Basic and acidic residues" evidence="2">
    <location>
        <begin position="1112"/>
        <end position="1133"/>
    </location>
</feature>
<feature type="region of interest" description="Disordered" evidence="2">
    <location>
        <begin position="1175"/>
        <end position="1277"/>
    </location>
</feature>
<dbReference type="GeneID" id="110989168"/>
<dbReference type="OMA" id="HLYGTSD"/>
<keyword evidence="1" id="KW-0677">Repeat</keyword>
<dbReference type="InterPro" id="IPR008972">
    <property type="entry name" value="Cupredoxin"/>
</dbReference>
<dbReference type="SMART" id="SM00060">
    <property type="entry name" value="FN3"/>
    <property type="match status" value="13"/>
</dbReference>
<feature type="region of interest" description="Disordered" evidence="2">
    <location>
        <begin position="1337"/>
        <end position="1401"/>
    </location>
</feature>
<sequence length="3565" mass="391345">MGTGASKDTAATLMPTHKSKKNSDSNRASKLHPPKKGNTGTTDTVRIGLTKLGFSPAEVTVSEGQSISINWNAALGSNGHNVRQVVFDGQAVHSVQGGYNSGPLTQDGNFDIQFNLQGEFSFKSDGYEANSSKVLHVTVKSRHYVLAELTEERFVPSVLHVEQGNCVKWVWNSTHQAHSMQEVRLCPKHYGILQTNGGTSVPMQSGSYKHEFQNPGLFYFQTEGHEDGEMQLCVVHVKATQRHHCVEVTDRRFQPRLLTITQGDRVWWLWDRFKCKKKHRIQQMEVPTGPSVSDPFPRPVKGGFSSDAPSRAGMLSHIFQEPGVFYYCDNNYDDNREYLGVVIVKPRAKEHNVEVTAEGFYPDLTVADGGDRIWWNWEVDNVQDNFSVMQVDSCVASDNKTVAEVDCNNLCTHLTPKAATMITRIGLATVQLNTPGVYHYRVSDTPITVGCCSVIVNPGQKDHCISVKDTGFEPKVLRVHPGDRVWWAWENTKQQHNIFQVSRHGHPTKEGFCSGQPQDSPAAFVRQFNAGAVVYYQSVALPKLYGAVVAVSQPQIHQVLVSKNHLQPDPVLAQTHDCVAWVWPVLRKHGLTQLTNTQQVFELQTYTQDVVTPRRCCALRFSNPGVYHYYSKAFSNKTDKFMYEHSSKTVLSSVVVSNPSGPVTVLVSSKGFKPAAISINRGQGVLWSWKGSHSETHNIVHVNPPSHERPYSPVAGPLAFSSGNPEPNNSFLFTFEEPGTFFETSEGAPGCVGVVHVLDDESLSAMPIITSSSNGGVVERLHNVELQSASQTATILYTLDGSIPELHGQATRVYKSEKGISLRQPGLHIIRALAIDNGALPSKVFTSKRFWVLEGNVGHGSEDDDAVSMATDDLEAEMQNSGPGPTNKWQWWNCVPSISGWLHSGSDNSLEIYWDLPSIPYRGQLKSYQLYVNGICYHNDLPPTCHSITVDGLTGNQTYIISILAQPRDSTLLQQESNRLKVTCPSIYELGGPILSCEVTDQEDTINLVWTSLDYLYTEPTKYLIYVDGRETPGEIKTIGDCKKCQLTLPQREVHQAPLTLFIVTLPGEKQNESDGFLSNELQLPLPLCLDNIHLPNGGSLAGKPFLIIKEGRGKPPDAKADLLPSIERRESFDGSVSTLTRGNTPHEDIKDAAPNRSMECEETFNCTGTEVQTNAQPDTQADSDPPHQPESDSVSNACIGPSMEVNPCGTQHPPQNSGTDHGKPDTSERGAWDKNSAANDAAGIVTTSRVPVSTDENHTHTDTYTSKDQDNLETQSLPQQAKHQVPIPEAPEIVENSDQVSDIQFPTHGENEQVSMKSKARIQDEAVLDDETGAVFEPSVENGGSAPLPNADTVSDMADHIGSDSELHSVEPQSLKKTLPAQPQNDYQSDRDNDDDDDMHATRAAETGQSMLHANNVSCCGPSHDVLQVHENGAVGSTTRDKARARLHDQEEAPVLQASVCAHQPAAEQAAPESEHQERGKKPDFKDQTWSTSDNLHDGSGSVALHGDGTSDVDKEPLHDECVDACSLGEGDPSKEPVKAQHERVSLPKPVVSVHSRPTNTDLHVRWQTASCHPTPYVLHHYSVCVAGRQFDGSITSHSRQEMSTDSGEAEVQHCWNAGRGQVFVVTGLSQNTAYSVTVNATYHHKDSAHQSHVKRSSHPIVCTTGGPPLPPRLWAKAVGLQEVTLSWLPGHCHEDIDVMGYQLTRNGKVTSEIIPYGKTEKTIKNLKPDFKHCFSLSMVTTNAGQTKASNFVTVTCPEVPDAPAIRQEPSTEEKSAVIVWHQQKSKQLTHYQVYVDGRLHGEVQPKTNKKHAYLKYTLLNLKANGRQYKVAVRAHAGWSSLKGDQPTEVTCGVLSPESNLLTVACSRALPVSLDLRLECIHSDSVDIMWAVLDEDEASEVQGFIILKDDHPHSGSILPPSITHATLSNLKPGSALTVQVLAISQSLSNDSGEEPITDDEIEEALKRCPPNLILQSHVLQVDYDGLVPAPSRIWCELVTSHSFMVVWDKGKKQRRHCAAPESYTVTWWELSKKSGEPPQSKVTSDDHLLIDGLDLGTKYCITVQARGKRTQPHRGKGRPDSASYEVPVLSQTESITVTTASPPEPPSQLTVASVGSNTVQLKWEPPTEKGAEVIGLRVYVTMQSNNSVQTVQHADLLPDATSAIIKNLQESSTYSLHLVTITDEFFDKDNSPSESPRTKLRGLPEDWSLVPKDSIWLPCVSVDTTTTGVSPPSDLSCTFDCSDTVTLNWRASAHEQRTLKKYEVQWAEVKSTGALTSSSDPHQVIEIPNGEGTTSCEIPGLNKGVRYCFTVVAVITELDSGKQNLKGSKKKGRKQSLQAKENLIRLASEPYVIRIPAPCIAPYVLVTGFGLSWVDVYWEKPPLVTVLTNQENDSCSGCIHRTLLGYLLSINGTTYARLKPTTQQYTINCSPGKTYEIGLTAITTTDKNVSKKLSIGGRGHSWLDSAELEGLCDRATSEPLTVTLPKQQSGNVVKLSAEFHPSSERQNDDSDENNDLRGDIHLEWVLQDCGTAEEQGIVGYDITWLNDADVEERVATLPHTATNYDIPVYHSKCVYTMSIHATQYDDMWQGVPTPSIQCVIPGPPDPPRLCCTSVLQEEFILEWGEPRMYGGVGIRGYQVYMNDKKVGQELSSSHYKAAIPCRPNRTYHMSIVALSADPSYRDSDLSEEVRITCWSPETRPTQPPAAAGTVQRDRYSGQGDGRGKGLLCPEDISIGVLDLTETSIVLEWRLPLIGLESQELVDRIKVMWSSVAKPKELEVVLKPTATQYTVRGCMPGTNHFVAVAAMDKADRVLHRSRLVTIQTTAPLSAPHLRIRSCTYSGCILEWDKPTQFGNAHLAGYQLRLNGKDHDRLPAGASTYLFTAGKMCKEYRFTMQALCTIPHLHSQASEPALVTWPGILPPALHRAATTKLNAIRVSWPEPKVTGGAKVEHYKVMCMEESGTGHKALPPKQRQPLKTLGPLPLDQRWAEFPHLSPHAAYTFLLDTQVSGVGKAVRSRPLNKQYVARRPAPPKVRVTVRGLEERRALEMEACQLVNMRHRLLQELISYQQGSNPGQPPGAVENEDFSAEISDALSALAEMEDQLFQVLETLIPYTGTVAVDVEWDPVRESKDVNLSGFKVLVNDKQSGHLLHSHMDRICLQLSAYDGLHKISMVAATDHPVGNSEPSDVTVIDTSPFLPFTCYCLHSVHRNDSRHPQEGCCSYQQTLALEASPGSPSSTLAALHQQLDPASRRIPPASVTVLDVSDQAPHLLVPTKLTNRCPTMLLFWTHWCLASQKVMDYFVDYARSRVGKVICLTCCCSSTESSSSAHLETLAQLIIRRGWKDDALIRHSCSCGTGDIGLMPGSRASSASTDRGHVGEALSGNEKGTLGVSSSSVVSVAELFGILATPMLVILHPEGYLAWQGCFAACNKNAFATMMDETLDTVVKPSRVSSPRSNSPKLLSRSTSVSSCTVSSLPPHQATPLRRADSNPTASLSRNASISTNSSSAFLPSQLNGSAPRAKSARRRRTTPRQKMISVDQRPFSATKENGSVTASGRPKSSITI</sequence>
<feature type="compositionally biased region" description="Polar residues" evidence="2">
    <location>
        <begin position="1209"/>
        <end position="1220"/>
    </location>
</feature>
<feature type="compositionally biased region" description="Basic and acidic residues" evidence="2">
    <location>
        <begin position="1145"/>
        <end position="1154"/>
    </location>
</feature>
<dbReference type="InterPro" id="IPR036116">
    <property type="entry name" value="FN3_sf"/>
</dbReference>
<feature type="domain" description="Fibronectin type-III" evidence="3">
    <location>
        <begin position="2729"/>
        <end position="2828"/>
    </location>
</feature>
<feature type="region of interest" description="Disordered" evidence="2">
    <location>
        <begin position="1"/>
        <end position="44"/>
    </location>
</feature>
<feature type="compositionally biased region" description="Low complexity" evidence="2">
    <location>
        <begin position="3495"/>
        <end position="3509"/>
    </location>
</feature>
<feature type="domain" description="Fibronectin type-III" evidence="3">
    <location>
        <begin position="2921"/>
        <end position="3028"/>
    </location>
</feature>
<feature type="domain" description="Fibronectin type-III" evidence="3">
    <location>
        <begin position="2604"/>
        <end position="2699"/>
    </location>
</feature>
<dbReference type="Gene3D" id="2.60.40.10">
    <property type="entry name" value="Immunoglobulins"/>
    <property type="match status" value="6"/>
</dbReference>
<feature type="compositionally biased region" description="Basic residues" evidence="2">
    <location>
        <begin position="3523"/>
        <end position="3532"/>
    </location>
</feature>
<feature type="region of interest" description="Disordered" evidence="2">
    <location>
        <begin position="2697"/>
        <end position="2721"/>
    </location>
</feature>
<dbReference type="PANTHER" id="PTHR46708:SF2">
    <property type="entry name" value="FIBRONECTIN TYPE-III DOMAIN-CONTAINING PROTEIN"/>
    <property type="match status" value="1"/>
</dbReference>
<feature type="region of interest" description="Disordered" evidence="2">
    <location>
        <begin position="2067"/>
        <end position="2086"/>
    </location>
</feature>
<dbReference type="PROSITE" id="PS50853">
    <property type="entry name" value="FN3"/>
    <property type="match status" value="9"/>
</dbReference>
<dbReference type="SUPFAM" id="SSF49503">
    <property type="entry name" value="Cupredoxins"/>
    <property type="match status" value="4"/>
</dbReference>
<evidence type="ECO:0000256" key="1">
    <source>
        <dbReference type="ARBA" id="ARBA00022737"/>
    </source>
</evidence>
<feature type="compositionally biased region" description="Polar residues" evidence="2">
    <location>
        <begin position="1372"/>
        <end position="1386"/>
    </location>
</feature>
<dbReference type="CDD" id="cd00063">
    <property type="entry name" value="FN3"/>
    <property type="match status" value="5"/>
</dbReference>
<dbReference type="Pfam" id="PF13287">
    <property type="entry name" value="Fn3_assoc"/>
    <property type="match status" value="1"/>
</dbReference>
<feature type="domain" description="Fibronectin type-III" evidence="3">
    <location>
        <begin position="1873"/>
        <end position="1962"/>
    </location>
</feature>
<feature type="compositionally biased region" description="Basic and acidic residues" evidence="2">
    <location>
        <begin position="1358"/>
        <end position="1370"/>
    </location>
</feature>
<accession>A0A8B7ZVA6</accession>
<dbReference type="InterPro" id="IPR003961">
    <property type="entry name" value="FN3_dom"/>
</dbReference>
<dbReference type="SUPFAM" id="SSF49265">
    <property type="entry name" value="Fibronectin type III"/>
    <property type="match status" value="8"/>
</dbReference>
<feature type="region of interest" description="Disordered" evidence="2">
    <location>
        <begin position="1112"/>
        <end position="1158"/>
    </location>
</feature>
<keyword evidence="4" id="KW-1185">Reference proteome</keyword>
<feature type="compositionally biased region" description="Basic residues" evidence="2">
    <location>
        <begin position="2067"/>
        <end position="2077"/>
    </location>
</feature>
<feature type="compositionally biased region" description="Low complexity" evidence="2">
    <location>
        <begin position="3448"/>
        <end position="3479"/>
    </location>
</feature>
<evidence type="ECO:0000256" key="2">
    <source>
        <dbReference type="SAM" id="MobiDB-lite"/>
    </source>
</evidence>
<feature type="compositionally biased region" description="Basic and acidic residues" evidence="2">
    <location>
        <begin position="1474"/>
        <end position="1488"/>
    </location>
</feature>
<dbReference type="Proteomes" id="UP000694845">
    <property type="component" value="Unplaced"/>
</dbReference>
<feature type="domain" description="Fibronectin type-III" evidence="3">
    <location>
        <begin position="1990"/>
        <end position="2092"/>
    </location>
</feature>
<evidence type="ECO:0000313" key="5">
    <source>
        <dbReference type="RefSeq" id="XP_022109022.1"/>
    </source>
</evidence>
<feature type="compositionally biased region" description="Basic and acidic residues" evidence="2">
    <location>
        <begin position="1256"/>
        <end position="1271"/>
    </location>
</feature>
<feature type="domain" description="Fibronectin type-III" evidence="3">
    <location>
        <begin position="2232"/>
        <end position="2334"/>
    </location>
</feature>
<dbReference type="Pfam" id="PF00041">
    <property type="entry name" value="fn3"/>
    <property type="match status" value="2"/>
</dbReference>
<evidence type="ECO:0000259" key="3">
    <source>
        <dbReference type="PROSITE" id="PS50853"/>
    </source>
</evidence>
<dbReference type="Gene3D" id="2.60.40.420">
    <property type="entry name" value="Cupredoxins - blue copper proteins"/>
    <property type="match status" value="5"/>
</dbReference>
<reference evidence="5" key="1">
    <citation type="submission" date="2025-08" db="UniProtKB">
        <authorList>
            <consortium name="RefSeq"/>
        </authorList>
    </citation>
    <scope>IDENTIFICATION</scope>
</reference>
<feature type="region of interest" description="Disordered" evidence="2">
    <location>
        <begin position="3448"/>
        <end position="3565"/>
    </location>
</feature>